<gene>
    <name evidence="1" type="ORF">NP493_354g03053</name>
</gene>
<dbReference type="InterPro" id="IPR039329">
    <property type="entry name" value="SIAE"/>
</dbReference>
<evidence type="ECO:0000313" key="2">
    <source>
        <dbReference type="Proteomes" id="UP001209878"/>
    </source>
</evidence>
<comment type="caution">
    <text evidence="1">The sequence shown here is derived from an EMBL/GenBank/DDBJ whole genome shotgun (WGS) entry which is preliminary data.</text>
</comment>
<dbReference type="Proteomes" id="UP001209878">
    <property type="component" value="Unassembled WGS sequence"/>
</dbReference>
<protein>
    <submittedName>
        <fullName evidence="1">Uncharacterized protein</fullName>
    </submittedName>
</protein>
<dbReference type="PANTHER" id="PTHR22901">
    <property type="entry name" value="SIALATE O-ACETYLESTERASE"/>
    <property type="match status" value="1"/>
</dbReference>
<proteinExistence type="predicted"/>
<sequence length="151" mass="16509">MTDIQSGGGVWVVKLTATPPGGPYVVKATVETQSIEMKDVLFGDVWLCGGQSNMQFGLEYIFNASEELASAKNYPHIRLFDAKMIASPVPLADLQAITLQWSLPSNVDGNWTAAPVVNVGASTVQLSWRACGADIYVMGLRYEWRLTPMRL</sequence>
<dbReference type="GO" id="GO:0001681">
    <property type="term" value="F:sialate O-acetylesterase activity"/>
    <property type="evidence" value="ECO:0007669"/>
    <property type="project" value="InterPro"/>
</dbReference>
<dbReference type="PANTHER" id="PTHR22901:SF0">
    <property type="entry name" value="SIALATE O-ACETYLESTERASE"/>
    <property type="match status" value="1"/>
</dbReference>
<dbReference type="SUPFAM" id="SSF52266">
    <property type="entry name" value="SGNH hydrolase"/>
    <property type="match status" value="1"/>
</dbReference>
<reference evidence="1" key="1">
    <citation type="journal article" date="2023" name="Mol. Biol. Evol.">
        <title>Third-Generation Sequencing Reveals the Adaptive Role of the Epigenome in Three Deep-Sea Polychaetes.</title>
        <authorList>
            <person name="Perez M."/>
            <person name="Aroh O."/>
            <person name="Sun Y."/>
            <person name="Lan Y."/>
            <person name="Juniper S.K."/>
            <person name="Young C.R."/>
            <person name="Angers B."/>
            <person name="Qian P.Y."/>
        </authorList>
    </citation>
    <scope>NUCLEOTIDE SEQUENCE</scope>
    <source>
        <strain evidence="1">R07B-5</strain>
    </source>
</reference>
<name>A0AAD9L414_RIDPI</name>
<organism evidence="1 2">
    <name type="scientific">Ridgeia piscesae</name>
    <name type="common">Tubeworm</name>
    <dbReference type="NCBI Taxonomy" id="27915"/>
    <lineage>
        <taxon>Eukaryota</taxon>
        <taxon>Metazoa</taxon>
        <taxon>Spiralia</taxon>
        <taxon>Lophotrochozoa</taxon>
        <taxon>Annelida</taxon>
        <taxon>Polychaeta</taxon>
        <taxon>Sedentaria</taxon>
        <taxon>Canalipalpata</taxon>
        <taxon>Sabellida</taxon>
        <taxon>Siboglinidae</taxon>
        <taxon>Ridgeia</taxon>
    </lineage>
</organism>
<dbReference type="Gene3D" id="3.40.50.1110">
    <property type="entry name" value="SGNH hydrolase"/>
    <property type="match status" value="1"/>
</dbReference>
<dbReference type="GO" id="GO:0005975">
    <property type="term" value="P:carbohydrate metabolic process"/>
    <property type="evidence" value="ECO:0007669"/>
    <property type="project" value="TreeGrafter"/>
</dbReference>
<dbReference type="InterPro" id="IPR036514">
    <property type="entry name" value="SGNH_hydro_sf"/>
</dbReference>
<evidence type="ECO:0000313" key="1">
    <source>
        <dbReference type="EMBL" id="KAK2182435.1"/>
    </source>
</evidence>
<keyword evidence="2" id="KW-1185">Reference proteome</keyword>
<dbReference type="AlphaFoldDB" id="A0AAD9L414"/>
<dbReference type="EMBL" id="JAODUO010000354">
    <property type="protein sequence ID" value="KAK2182435.1"/>
    <property type="molecule type" value="Genomic_DNA"/>
</dbReference>
<accession>A0AAD9L414</accession>